<dbReference type="OMA" id="EPAYRVW"/>
<dbReference type="InterPro" id="IPR002821">
    <property type="entry name" value="Hydantoinase_A"/>
</dbReference>
<organism evidence="3 4">
    <name type="scientific">Methanopyrus kandleri</name>
    <dbReference type="NCBI Taxonomy" id="2320"/>
    <lineage>
        <taxon>Archaea</taxon>
        <taxon>Methanobacteriati</taxon>
        <taxon>Methanobacteriota</taxon>
        <taxon>Methanomada group</taxon>
        <taxon>Methanopyri</taxon>
        <taxon>Methanopyrales</taxon>
        <taxon>Methanopyraceae</taxon>
        <taxon>Methanopyrus</taxon>
    </lineage>
</organism>
<reference evidence="3" key="1">
    <citation type="journal article" date="2020" name="bioRxiv">
        <title>A rank-normalized archaeal taxonomy based on genome phylogeny resolves widespread incomplete and uneven classifications.</title>
        <authorList>
            <person name="Rinke C."/>
            <person name="Chuvochina M."/>
            <person name="Mussig A.J."/>
            <person name="Chaumeil P.-A."/>
            <person name="Waite D.W."/>
            <person name="Whitman W.B."/>
            <person name="Parks D.H."/>
            <person name="Hugenholtz P."/>
        </authorList>
    </citation>
    <scope>NUCLEOTIDE SEQUENCE</scope>
    <source>
        <strain evidence="3">UBA8853</strain>
    </source>
</reference>
<dbReference type="RefSeq" id="WP_011019461.1">
    <property type="nucleotide sequence ID" value="NZ_DUJS01000001.1"/>
</dbReference>
<dbReference type="Pfam" id="PF01968">
    <property type="entry name" value="Hydantoinase_A"/>
    <property type="match status" value="1"/>
</dbReference>
<name>A0A832WM05_9EURY</name>
<dbReference type="InterPro" id="IPR045079">
    <property type="entry name" value="Oxoprolinase-like"/>
</dbReference>
<dbReference type="GO" id="GO:0006749">
    <property type="term" value="P:glutathione metabolic process"/>
    <property type="evidence" value="ECO:0007669"/>
    <property type="project" value="TreeGrafter"/>
</dbReference>
<evidence type="ECO:0000313" key="4">
    <source>
        <dbReference type="Proteomes" id="UP000619545"/>
    </source>
</evidence>
<sequence length="482" mass="52090">MRVLGLDTGSTHVDAVVLEDGEVEDRVKVPRDGKLLEPTRRALRALDADERRVSTTLPINALTRGRTDPVHLVLIPGPGLDPEPLLDLADRADVLPGYVDHRGDIVEEPDPDAVEPSGEDHALAVVAKHSHRNADPERKIIEAHRETYVEAVPGYHLPYGNFPRRVATAVLGARVKRVTRRFLEALGRVDGVLRGDGGLQTPEEALRVPVNVLHSGPAAGVLGAAYLTGRDDFLLADVGGATIDLTEARGGRPVTEEGAELFGYPTAVRAAIVRSLPYGGNAVLTGEGITNDTATPACYGGSEPTLTDALVVAGYHDPEPDGDPSKSRRVLRELGDPHEVAEETLETIRRELLRRFETHDSVLWAGALAPALRELTGVGEVVPHHDVCNAVGCAVARHAREAVVYVHTERGYGHVAPAGERFEVDRGRVYSREELVELAIEAAGFEPDEVRVRAFEIVRGGVRVGQWAEVYLYRTPGVEPPS</sequence>
<comment type="caution">
    <text evidence="3">The sequence shown here is derived from an EMBL/GenBank/DDBJ whole genome shotgun (WGS) entry which is preliminary data.</text>
</comment>
<dbReference type="AlphaFoldDB" id="A0A832WM05"/>
<dbReference type="InterPro" id="IPR008040">
    <property type="entry name" value="Hydant_A_N"/>
</dbReference>
<accession>A0A832WM05</accession>
<dbReference type="GO" id="GO:0017168">
    <property type="term" value="F:5-oxoprolinase (ATP-hydrolyzing) activity"/>
    <property type="evidence" value="ECO:0007669"/>
    <property type="project" value="TreeGrafter"/>
</dbReference>
<dbReference type="InterPro" id="IPR043129">
    <property type="entry name" value="ATPase_NBD"/>
</dbReference>
<dbReference type="PANTHER" id="PTHR11365">
    <property type="entry name" value="5-OXOPROLINASE RELATED"/>
    <property type="match status" value="1"/>
</dbReference>
<gene>
    <name evidence="3" type="ORF">HA336_00660</name>
</gene>
<protein>
    <submittedName>
        <fullName evidence="3">Hydantoinase/oxoprolinase family protein</fullName>
    </submittedName>
</protein>
<evidence type="ECO:0000313" key="3">
    <source>
        <dbReference type="EMBL" id="HII69727.1"/>
    </source>
</evidence>
<dbReference type="GO" id="GO:0005829">
    <property type="term" value="C:cytosol"/>
    <property type="evidence" value="ECO:0007669"/>
    <property type="project" value="TreeGrafter"/>
</dbReference>
<dbReference type="GeneID" id="1477194"/>
<evidence type="ECO:0000259" key="2">
    <source>
        <dbReference type="Pfam" id="PF05378"/>
    </source>
</evidence>
<feature type="domain" description="Hydantoinase/oxoprolinase N-terminal" evidence="2">
    <location>
        <begin position="4"/>
        <end position="146"/>
    </location>
</feature>
<dbReference type="PANTHER" id="PTHR11365:SF2">
    <property type="entry name" value="5-OXOPROLINASE"/>
    <property type="match status" value="1"/>
</dbReference>
<proteinExistence type="predicted"/>
<evidence type="ECO:0000259" key="1">
    <source>
        <dbReference type="Pfam" id="PF01968"/>
    </source>
</evidence>
<dbReference type="EMBL" id="DUJS01000001">
    <property type="protein sequence ID" value="HII69727.1"/>
    <property type="molecule type" value="Genomic_DNA"/>
</dbReference>
<dbReference type="SUPFAM" id="SSF53067">
    <property type="entry name" value="Actin-like ATPase domain"/>
    <property type="match status" value="1"/>
</dbReference>
<dbReference type="Proteomes" id="UP000619545">
    <property type="component" value="Unassembled WGS sequence"/>
</dbReference>
<dbReference type="Pfam" id="PF05378">
    <property type="entry name" value="Hydant_A_N"/>
    <property type="match status" value="1"/>
</dbReference>
<feature type="domain" description="Hydantoinase A/oxoprolinase" evidence="1">
    <location>
        <begin position="192"/>
        <end position="400"/>
    </location>
</feature>